<dbReference type="Proteomes" id="UP001301350">
    <property type="component" value="Unassembled WGS sequence"/>
</dbReference>
<reference evidence="8 9" key="1">
    <citation type="submission" date="2022-07" db="EMBL/GenBank/DDBJ databases">
        <title>Genome-wide signatures of adaptation to extreme environments.</title>
        <authorList>
            <person name="Cho C.H."/>
            <person name="Yoon H.S."/>
        </authorList>
    </citation>
    <scope>NUCLEOTIDE SEQUENCE [LARGE SCALE GENOMIC DNA]</scope>
    <source>
        <strain evidence="8 9">DBV 063 E5</strain>
    </source>
</reference>
<dbReference type="PROSITE" id="PS00039">
    <property type="entry name" value="DEAD_ATP_HELICASE"/>
    <property type="match status" value="1"/>
</dbReference>
<sequence>MEGTPFLDMPLKADLIRGIVFHGFISASRVQASALPPILNGRDAILCDANGVGKTTLVAIATLQLVATNRCTTQALLLSPTRELAQQTARLIEALGGRYLQVRCLAITGGRSLQSSTSPSVARGTPAHVISGTPGRVLDLVRTRGASLLRHVRLVVIDEADEMVSSGLHTQLLKICHLLPSDCQKVLVSATYGRPEVDELMETLLRDPVSVNFAQQLWSAPRNVQQYFVPVQGDAWKLDATCDIYDRVVAPAQSMIFVNACDKAEWLHRKLAVRGFTAGMLHGEMGQRDRENAARDFRRGHSRLLVATDVVGRGFDVASVSLVINYDLPVRGESYVHRVGRCGRFGRNGVAISIVNQEEVLRLRDIEKQLDVDVKLLPNAL</sequence>
<keyword evidence="2 5" id="KW-0378">Hydrolase</keyword>
<dbReference type="SUPFAM" id="SSF52540">
    <property type="entry name" value="P-loop containing nucleoside triphosphate hydrolases"/>
    <property type="match status" value="1"/>
</dbReference>
<dbReference type="GO" id="GO:0016787">
    <property type="term" value="F:hydrolase activity"/>
    <property type="evidence" value="ECO:0007669"/>
    <property type="project" value="UniProtKB-KW"/>
</dbReference>
<dbReference type="PANTHER" id="PTHR47959:SF1">
    <property type="entry name" value="ATP-DEPENDENT RNA HELICASE DBPA"/>
    <property type="match status" value="1"/>
</dbReference>
<dbReference type="Pfam" id="PF00270">
    <property type="entry name" value="DEAD"/>
    <property type="match status" value="1"/>
</dbReference>
<protein>
    <submittedName>
        <fullName evidence="8">Uncharacterized protein</fullName>
    </submittedName>
</protein>
<dbReference type="GO" id="GO:0005524">
    <property type="term" value="F:ATP binding"/>
    <property type="evidence" value="ECO:0007669"/>
    <property type="project" value="UniProtKB-KW"/>
</dbReference>
<dbReference type="InterPro" id="IPR014001">
    <property type="entry name" value="Helicase_ATP-bd"/>
</dbReference>
<dbReference type="InterPro" id="IPR011545">
    <property type="entry name" value="DEAD/DEAH_box_helicase_dom"/>
</dbReference>
<dbReference type="PROSITE" id="PS51192">
    <property type="entry name" value="HELICASE_ATP_BIND_1"/>
    <property type="match status" value="1"/>
</dbReference>
<feature type="domain" description="Helicase C-terminal" evidence="7">
    <location>
        <begin position="223"/>
        <end position="381"/>
    </location>
</feature>
<accession>A0AAV9IVW3</accession>
<comment type="caution">
    <text evidence="8">The sequence shown here is derived from an EMBL/GenBank/DDBJ whole genome shotgun (WGS) entry which is preliminary data.</text>
</comment>
<dbReference type="Pfam" id="PF00271">
    <property type="entry name" value="Helicase_C"/>
    <property type="match status" value="1"/>
</dbReference>
<evidence type="ECO:0000256" key="3">
    <source>
        <dbReference type="ARBA" id="ARBA00022806"/>
    </source>
</evidence>
<dbReference type="InterPro" id="IPR000629">
    <property type="entry name" value="RNA-helicase_DEAD-box_CS"/>
</dbReference>
<dbReference type="InterPro" id="IPR001650">
    <property type="entry name" value="Helicase_C-like"/>
</dbReference>
<comment type="similarity">
    <text evidence="5">Belongs to the DEAD box helicase family.</text>
</comment>
<dbReference type="Gene3D" id="3.40.50.300">
    <property type="entry name" value="P-loop containing nucleotide triphosphate hydrolases"/>
    <property type="match status" value="2"/>
</dbReference>
<keyword evidence="3 5" id="KW-0347">Helicase</keyword>
<gene>
    <name evidence="8" type="ORF">CDCA_CDCA06G1963</name>
</gene>
<dbReference type="AlphaFoldDB" id="A0AAV9IVW3"/>
<dbReference type="GO" id="GO:0005829">
    <property type="term" value="C:cytosol"/>
    <property type="evidence" value="ECO:0007669"/>
    <property type="project" value="TreeGrafter"/>
</dbReference>
<evidence type="ECO:0000256" key="2">
    <source>
        <dbReference type="ARBA" id="ARBA00022801"/>
    </source>
</evidence>
<dbReference type="PROSITE" id="PS51194">
    <property type="entry name" value="HELICASE_CTER"/>
    <property type="match status" value="1"/>
</dbReference>
<dbReference type="SMART" id="SM00487">
    <property type="entry name" value="DEXDc"/>
    <property type="match status" value="1"/>
</dbReference>
<evidence type="ECO:0000259" key="6">
    <source>
        <dbReference type="PROSITE" id="PS51192"/>
    </source>
</evidence>
<keyword evidence="4 5" id="KW-0067">ATP-binding</keyword>
<feature type="domain" description="Helicase ATP-binding" evidence="6">
    <location>
        <begin position="35"/>
        <end position="210"/>
    </location>
</feature>
<keyword evidence="9" id="KW-1185">Reference proteome</keyword>
<dbReference type="InterPro" id="IPR027417">
    <property type="entry name" value="P-loop_NTPase"/>
</dbReference>
<keyword evidence="1 5" id="KW-0547">Nucleotide-binding</keyword>
<dbReference type="GO" id="GO:0003724">
    <property type="term" value="F:RNA helicase activity"/>
    <property type="evidence" value="ECO:0007669"/>
    <property type="project" value="TreeGrafter"/>
</dbReference>
<dbReference type="EMBL" id="JANCYW010000006">
    <property type="protein sequence ID" value="KAK4535938.1"/>
    <property type="molecule type" value="Genomic_DNA"/>
</dbReference>
<dbReference type="CDD" id="cd18787">
    <property type="entry name" value="SF2_C_DEAD"/>
    <property type="match status" value="1"/>
</dbReference>
<evidence type="ECO:0000313" key="8">
    <source>
        <dbReference type="EMBL" id="KAK4535938.1"/>
    </source>
</evidence>
<dbReference type="SMART" id="SM00490">
    <property type="entry name" value="HELICc"/>
    <property type="match status" value="1"/>
</dbReference>
<dbReference type="InterPro" id="IPR050079">
    <property type="entry name" value="DEAD_box_RNA_helicase"/>
</dbReference>
<name>A0AAV9IVW3_CYACA</name>
<dbReference type="PANTHER" id="PTHR47959">
    <property type="entry name" value="ATP-DEPENDENT RNA HELICASE RHLE-RELATED"/>
    <property type="match status" value="1"/>
</dbReference>
<evidence type="ECO:0000313" key="9">
    <source>
        <dbReference type="Proteomes" id="UP001301350"/>
    </source>
</evidence>
<proteinExistence type="inferred from homology"/>
<evidence type="ECO:0000256" key="4">
    <source>
        <dbReference type="ARBA" id="ARBA00022840"/>
    </source>
</evidence>
<evidence type="ECO:0000256" key="1">
    <source>
        <dbReference type="ARBA" id="ARBA00022741"/>
    </source>
</evidence>
<organism evidence="8 9">
    <name type="scientific">Cyanidium caldarium</name>
    <name type="common">Red alga</name>
    <dbReference type="NCBI Taxonomy" id="2771"/>
    <lineage>
        <taxon>Eukaryota</taxon>
        <taxon>Rhodophyta</taxon>
        <taxon>Bangiophyceae</taxon>
        <taxon>Cyanidiales</taxon>
        <taxon>Cyanidiaceae</taxon>
        <taxon>Cyanidium</taxon>
    </lineage>
</organism>
<evidence type="ECO:0000259" key="7">
    <source>
        <dbReference type="PROSITE" id="PS51194"/>
    </source>
</evidence>
<dbReference type="GO" id="GO:0003676">
    <property type="term" value="F:nucleic acid binding"/>
    <property type="evidence" value="ECO:0007669"/>
    <property type="project" value="InterPro"/>
</dbReference>
<evidence type="ECO:0000256" key="5">
    <source>
        <dbReference type="RuleBase" id="RU000492"/>
    </source>
</evidence>